<reference evidence="3 4" key="1">
    <citation type="submission" date="2020-11" db="EMBL/GenBank/DDBJ databases">
        <title>Complete genome sequence for Salinimonas sp. strain G2-b.</title>
        <authorList>
            <person name="Park S.-J."/>
        </authorList>
    </citation>
    <scope>NUCLEOTIDE SEQUENCE [LARGE SCALE GENOMIC DNA]</scope>
    <source>
        <strain evidence="3 4">G2-b</strain>
    </source>
</reference>
<evidence type="ECO:0000313" key="4">
    <source>
        <dbReference type="Proteomes" id="UP000595095"/>
    </source>
</evidence>
<dbReference type="GO" id="GO:0016491">
    <property type="term" value="F:oxidoreductase activity"/>
    <property type="evidence" value="ECO:0007669"/>
    <property type="project" value="UniProtKB-KW"/>
</dbReference>
<dbReference type="AlphaFoldDB" id="A0A7S9DYI6"/>
<feature type="domain" description="FAD dependent oxidoreductase" evidence="2">
    <location>
        <begin position="41"/>
        <end position="397"/>
    </location>
</feature>
<gene>
    <name evidence="3" type="ORF">IT774_03130</name>
</gene>
<evidence type="ECO:0000256" key="1">
    <source>
        <dbReference type="ARBA" id="ARBA00023002"/>
    </source>
</evidence>
<dbReference type="EMBL" id="CP064795">
    <property type="protein sequence ID" value="QPG06218.1"/>
    <property type="molecule type" value="Genomic_DNA"/>
</dbReference>
<dbReference type="Gene3D" id="3.50.50.60">
    <property type="entry name" value="FAD/NAD(P)-binding domain"/>
    <property type="match status" value="1"/>
</dbReference>
<dbReference type="GO" id="GO:0005737">
    <property type="term" value="C:cytoplasm"/>
    <property type="evidence" value="ECO:0007669"/>
    <property type="project" value="TreeGrafter"/>
</dbReference>
<proteinExistence type="predicted"/>
<sequence length="441" mass="47340">MSYDPLVSPAVDSSTPAPDTYWHATSQPTSFEALDGAHDTDFLIIGGGYTGLSAALELTEKQSGRVTLIDSHSMGFGCAGRNAGFVLSGSGRLGPLALAKKFGPATARAIQNEYDEAVTQLLQHIETYDIACDVAPGPYYKLAHTAGQARSQTNSLDQLAGQFGSQATALDRHALQQQLSVKGFYGATVQPGYGLNPLKLADGLACAARDSGAQLFGQTPALKLDHNQAGYTVWTPTGRINATKVLIASNAYSSKQFHPCIDSRQFPVQSSILVTEPLSDGELASIGLNAPATMMDTRMMKYYYRLLPDNRILFGGRGEVTGKAASAGKARLFNAMVSSFPVLNHKPVSHFWSGWVSVSLDSLPRVYFDHTQNLGYAMGYCGAGVSFANFAGRRLAQQAMGDTDLPDIPLYTSPLPRYPLAGLRRLGLRALYAWARVAERV</sequence>
<dbReference type="InterPro" id="IPR036188">
    <property type="entry name" value="FAD/NAD-bd_sf"/>
</dbReference>
<keyword evidence="1" id="KW-0560">Oxidoreductase</keyword>
<organism evidence="3 4">
    <name type="scientific">Salinimonas marina</name>
    <dbReference type="NCBI Taxonomy" id="2785918"/>
    <lineage>
        <taxon>Bacteria</taxon>
        <taxon>Pseudomonadati</taxon>
        <taxon>Pseudomonadota</taxon>
        <taxon>Gammaproteobacteria</taxon>
        <taxon>Alteromonadales</taxon>
        <taxon>Alteromonadaceae</taxon>
        <taxon>Alteromonas/Salinimonas group</taxon>
        <taxon>Salinimonas</taxon>
    </lineage>
</organism>
<dbReference type="Pfam" id="PF01266">
    <property type="entry name" value="DAO"/>
    <property type="match status" value="1"/>
</dbReference>
<evidence type="ECO:0000259" key="2">
    <source>
        <dbReference type="Pfam" id="PF01266"/>
    </source>
</evidence>
<dbReference type="SUPFAM" id="SSF51905">
    <property type="entry name" value="FAD/NAD(P)-binding domain"/>
    <property type="match status" value="1"/>
</dbReference>
<protein>
    <submittedName>
        <fullName evidence="3">FAD-binding oxidoreductase</fullName>
    </submittedName>
</protein>
<dbReference type="Gene3D" id="3.30.9.10">
    <property type="entry name" value="D-Amino Acid Oxidase, subunit A, domain 2"/>
    <property type="match status" value="1"/>
</dbReference>
<accession>A0A7S9DYI6</accession>
<dbReference type="RefSeq" id="WP_195811295.1">
    <property type="nucleotide sequence ID" value="NZ_CP064795.1"/>
</dbReference>
<keyword evidence="4" id="KW-1185">Reference proteome</keyword>
<evidence type="ECO:0000313" key="3">
    <source>
        <dbReference type="EMBL" id="QPG06218.1"/>
    </source>
</evidence>
<dbReference type="Proteomes" id="UP000595095">
    <property type="component" value="Chromosome"/>
</dbReference>
<dbReference type="KEGG" id="smaa:IT774_03130"/>
<dbReference type="InterPro" id="IPR006076">
    <property type="entry name" value="FAD-dep_OxRdtase"/>
</dbReference>
<dbReference type="PANTHER" id="PTHR13847">
    <property type="entry name" value="SARCOSINE DEHYDROGENASE-RELATED"/>
    <property type="match status" value="1"/>
</dbReference>
<dbReference type="PANTHER" id="PTHR13847:SF281">
    <property type="entry name" value="FAD DEPENDENT OXIDOREDUCTASE DOMAIN-CONTAINING PROTEIN"/>
    <property type="match status" value="1"/>
</dbReference>
<name>A0A7S9DYI6_9ALTE</name>